<dbReference type="EMBL" id="MF417909">
    <property type="protein sequence ID" value="ASN70622.1"/>
    <property type="molecule type" value="Genomic_DNA"/>
</dbReference>
<accession>A0A2H4J5T9</accession>
<reference evidence="2" key="1">
    <citation type="submission" date="2017-06" db="EMBL/GenBank/DDBJ databases">
        <title>Novel phages from South African skin metaviromes.</title>
        <authorList>
            <person name="van Zyl L.J."/>
            <person name="Abrahams Y."/>
            <person name="Stander E.A."/>
            <person name="Kirby B.M."/>
            <person name="Clavaud C."/>
            <person name="Farcet C."/>
            <person name="Breton L."/>
            <person name="Trindade M.I."/>
        </authorList>
    </citation>
    <scope>NUCLEOTIDE SEQUENCE</scope>
</reference>
<evidence type="ECO:0000313" key="1">
    <source>
        <dbReference type="EMBL" id="ASN69716.1"/>
    </source>
</evidence>
<sequence>MVKIKQKKKMTLPELIQWGWKNRITEKAFYSNLDGSSVYFDKLQNVSIEHETAIDETFTIEVEEEITEDTIFPLLLKIYETRDNATEASIYRSTSIHISETSTRTIAYYLINNDGTLILIWENGKLVD</sequence>
<name>A0A2H4J5T9_9CAUD</name>
<proteinExistence type="predicted"/>
<evidence type="ECO:0008006" key="3">
    <source>
        <dbReference type="Google" id="ProtNLM"/>
    </source>
</evidence>
<dbReference type="EMBL" id="MF417895">
    <property type="protein sequence ID" value="ASN69716.1"/>
    <property type="molecule type" value="Genomic_DNA"/>
</dbReference>
<gene>
    <name evidence="1" type="ORF">10AX1_8</name>
    <name evidence="2" type="ORF">10F7_55</name>
</gene>
<protein>
    <recommendedName>
        <fullName evidence="3">Phage protein</fullName>
    </recommendedName>
</protein>
<evidence type="ECO:0000313" key="2">
    <source>
        <dbReference type="EMBL" id="ASN70622.1"/>
    </source>
</evidence>
<organism evidence="2">
    <name type="scientific">uncultured Caudovirales phage</name>
    <dbReference type="NCBI Taxonomy" id="2100421"/>
    <lineage>
        <taxon>Viruses</taxon>
        <taxon>Duplodnaviria</taxon>
        <taxon>Heunggongvirae</taxon>
        <taxon>Uroviricota</taxon>
        <taxon>Caudoviricetes</taxon>
        <taxon>Peduoviridae</taxon>
        <taxon>Maltschvirus</taxon>
        <taxon>Maltschvirus maltsch</taxon>
    </lineage>
</organism>